<feature type="non-terminal residue" evidence="2">
    <location>
        <position position="1"/>
    </location>
</feature>
<feature type="non-terminal residue" evidence="2">
    <location>
        <position position="362"/>
    </location>
</feature>
<feature type="region of interest" description="Disordered" evidence="1">
    <location>
        <begin position="144"/>
        <end position="209"/>
    </location>
</feature>
<protein>
    <submittedName>
        <fullName evidence="2">Uncharacterized protein</fullName>
    </submittedName>
</protein>
<evidence type="ECO:0000313" key="3">
    <source>
        <dbReference type="Proteomes" id="UP001189429"/>
    </source>
</evidence>
<proteinExistence type="predicted"/>
<feature type="compositionally biased region" description="Low complexity" evidence="1">
    <location>
        <begin position="1"/>
        <end position="23"/>
    </location>
</feature>
<name>A0ABN9RE62_9DINO</name>
<sequence>GPARRAPGGAASVQAAALGAGWPPEAPARPGRRGAAEARGAAAARSAAAGPRGGAALAQAMRRLEGMLAEMARPDRRAALEQLPAPVKAALVGHMTVQRATAKPPVVAAAGRVGDVVAVRGAACLALRGEHGSCAEPAVLRGGVREQAAKRPRSEGAAPRPASRKLPSRPEEAPSCRHSGAPLQGSGGPHVMRSAPGVRGGRAARRAEHHRFRDGVRSVRSGVFQATICFEHLLLRSCTTKSRAVAQQLYAVLARVQEFACASGSSAERAASAASGAKAGALPRDQISQRLRHALSGALGEAGVQAEVLRPSFATYVSSGTWAGKIESPTTPCVEQALLWRERLLVARGRGWPDLREAWIQV</sequence>
<feature type="compositionally biased region" description="Low complexity" evidence="1">
    <location>
        <begin position="37"/>
        <end position="52"/>
    </location>
</feature>
<dbReference type="EMBL" id="CAUYUJ010006419">
    <property type="protein sequence ID" value="CAK0817298.1"/>
    <property type="molecule type" value="Genomic_DNA"/>
</dbReference>
<evidence type="ECO:0000256" key="1">
    <source>
        <dbReference type="SAM" id="MobiDB-lite"/>
    </source>
</evidence>
<dbReference type="Proteomes" id="UP001189429">
    <property type="component" value="Unassembled WGS sequence"/>
</dbReference>
<evidence type="ECO:0000313" key="2">
    <source>
        <dbReference type="EMBL" id="CAK0817298.1"/>
    </source>
</evidence>
<feature type="region of interest" description="Disordered" evidence="1">
    <location>
        <begin position="1"/>
        <end position="52"/>
    </location>
</feature>
<comment type="caution">
    <text evidence="2">The sequence shown here is derived from an EMBL/GenBank/DDBJ whole genome shotgun (WGS) entry which is preliminary data.</text>
</comment>
<keyword evidence="3" id="KW-1185">Reference proteome</keyword>
<accession>A0ABN9RE62</accession>
<organism evidence="2 3">
    <name type="scientific">Prorocentrum cordatum</name>
    <dbReference type="NCBI Taxonomy" id="2364126"/>
    <lineage>
        <taxon>Eukaryota</taxon>
        <taxon>Sar</taxon>
        <taxon>Alveolata</taxon>
        <taxon>Dinophyceae</taxon>
        <taxon>Prorocentrales</taxon>
        <taxon>Prorocentraceae</taxon>
        <taxon>Prorocentrum</taxon>
    </lineage>
</organism>
<gene>
    <name evidence="2" type="ORF">PCOR1329_LOCUS19943</name>
</gene>
<feature type="compositionally biased region" description="Basic and acidic residues" evidence="1">
    <location>
        <begin position="144"/>
        <end position="154"/>
    </location>
</feature>
<reference evidence="2" key="1">
    <citation type="submission" date="2023-10" db="EMBL/GenBank/DDBJ databases">
        <authorList>
            <person name="Chen Y."/>
            <person name="Shah S."/>
            <person name="Dougan E. K."/>
            <person name="Thang M."/>
            <person name="Chan C."/>
        </authorList>
    </citation>
    <scope>NUCLEOTIDE SEQUENCE [LARGE SCALE GENOMIC DNA]</scope>
</reference>